<dbReference type="Pfam" id="PF01391">
    <property type="entry name" value="Collagen"/>
    <property type="match status" value="1"/>
</dbReference>
<keyword evidence="6" id="KW-1185">Reference proteome</keyword>
<proteinExistence type="predicted"/>
<evidence type="ECO:0000256" key="3">
    <source>
        <dbReference type="SAM" id="SignalP"/>
    </source>
</evidence>
<dbReference type="SUPFAM" id="SSF56925">
    <property type="entry name" value="OMPA-like"/>
    <property type="match status" value="1"/>
</dbReference>
<feature type="coiled-coil region" evidence="1">
    <location>
        <begin position="115"/>
        <end position="163"/>
    </location>
</feature>
<organism evidence="5 6">
    <name type="scientific">Deinococcus yavapaiensis KR-236</name>
    <dbReference type="NCBI Taxonomy" id="694435"/>
    <lineage>
        <taxon>Bacteria</taxon>
        <taxon>Thermotogati</taxon>
        <taxon>Deinococcota</taxon>
        <taxon>Deinococci</taxon>
        <taxon>Deinococcales</taxon>
        <taxon>Deinococcaceae</taxon>
        <taxon>Deinococcus</taxon>
    </lineage>
</organism>
<dbReference type="OrthoDB" id="5845122at2"/>
<dbReference type="InterPro" id="IPR051465">
    <property type="entry name" value="Cell_Envelope_Struct_Comp"/>
</dbReference>
<accession>A0A318SHL9</accession>
<feature type="region of interest" description="Disordered" evidence="2">
    <location>
        <begin position="265"/>
        <end position="326"/>
    </location>
</feature>
<feature type="chain" id="PRO_5016426306" evidence="3">
    <location>
        <begin position="20"/>
        <end position="499"/>
    </location>
</feature>
<dbReference type="Pfam" id="PF00395">
    <property type="entry name" value="SLH"/>
    <property type="match status" value="1"/>
</dbReference>
<dbReference type="Gene3D" id="2.40.160.20">
    <property type="match status" value="1"/>
</dbReference>
<evidence type="ECO:0000256" key="2">
    <source>
        <dbReference type="SAM" id="MobiDB-lite"/>
    </source>
</evidence>
<protein>
    <submittedName>
        <fullName evidence="5">Collagen triple helix repeat protein</fullName>
    </submittedName>
</protein>
<comment type="caution">
    <text evidence="5">The sequence shown here is derived from an EMBL/GenBank/DDBJ whole genome shotgun (WGS) entry which is preliminary data.</text>
</comment>
<dbReference type="EMBL" id="QJSX01000009">
    <property type="protein sequence ID" value="PYE53418.1"/>
    <property type="molecule type" value="Genomic_DNA"/>
</dbReference>
<feature type="region of interest" description="Disordered" evidence="2">
    <location>
        <begin position="21"/>
        <end position="41"/>
    </location>
</feature>
<dbReference type="RefSeq" id="WP_110887197.1">
    <property type="nucleotide sequence ID" value="NZ_QJSX01000009.1"/>
</dbReference>
<dbReference type="PANTHER" id="PTHR43308:SF1">
    <property type="entry name" value="OUTER MEMBRANE PROTEIN ALPHA"/>
    <property type="match status" value="1"/>
</dbReference>
<keyword evidence="5" id="KW-0176">Collagen</keyword>
<dbReference type="InterPro" id="IPR001119">
    <property type="entry name" value="SLH_dom"/>
</dbReference>
<dbReference type="PROSITE" id="PS51272">
    <property type="entry name" value="SLH"/>
    <property type="match status" value="1"/>
</dbReference>
<dbReference type="AlphaFoldDB" id="A0A318SHL9"/>
<feature type="region of interest" description="Disordered" evidence="2">
    <location>
        <begin position="179"/>
        <end position="246"/>
    </location>
</feature>
<name>A0A318SHL9_9DEIO</name>
<dbReference type="PANTHER" id="PTHR43308">
    <property type="entry name" value="OUTER MEMBRANE PROTEIN ALPHA-RELATED"/>
    <property type="match status" value="1"/>
</dbReference>
<evidence type="ECO:0000259" key="4">
    <source>
        <dbReference type="PROSITE" id="PS51272"/>
    </source>
</evidence>
<evidence type="ECO:0000256" key="1">
    <source>
        <dbReference type="SAM" id="Coils"/>
    </source>
</evidence>
<evidence type="ECO:0000313" key="6">
    <source>
        <dbReference type="Proteomes" id="UP000248326"/>
    </source>
</evidence>
<feature type="domain" description="SLH" evidence="4">
    <location>
        <begin position="42"/>
        <end position="105"/>
    </location>
</feature>
<keyword evidence="3" id="KW-0732">Signal</keyword>
<sequence>MRHLSLALTVALGLGVAGAQTSTNTTTQTQTTTQTTSTTTQAPVQFTDVPAGHWARDAVNFIVQRGLIQGFPDGTFRGSQNLTRYEAALIFFRLLQSGNLNQLNPDELATITRGMQEVSTELAAVSARVTDLERASTEQQARIAALEQQIQALSQSSNTAALQDRIAALEAQVRALPTTAPAGPAGAQGPAGPAGAQGPAGPAGDVGPAGAQGPAGPAGPAGAQGPAGPAGPAGAQGPAGPAGAAANTTALEARIAALEARVNQTATTPAAPSTSTTTATTPPAPSTSTTMATTPSTTTTTTTPATPSTATTPTTPSTGVAVNPGTGTTVVVTEAPGRDFGVAARPTTFVGINASSGGLLAGNVPIGYGILVGNTQVFGGLGLRLGVNYQPDTNALEGELGTTFTLGSGFLSPYVGAGAGISYSSARSNANNAGATDQATDIFVQGIAGVDLRFTDTIGAFAEATPRYYLSNAGVGTNLASTATGGFGLGAKAGLKIFF</sequence>
<reference evidence="5 6" key="1">
    <citation type="submission" date="2018-06" db="EMBL/GenBank/DDBJ databases">
        <title>Genomic Encyclopedia of Type Strains, Phase IV (KMG-IV): sequencing the most valuable type-strain genomes for metagenomic binning, comparative biology and taxonomic classification.</title>
        <authorList>
            <person name="Goeker M."/>
        </authorList>
    </citation>
    <scope>NUCLEOTIDE SEQUENCE [LARGE SCALE GENOMIC DNA]</scope>
    <source>
        <strain evidence="5 6">DSM 18048</strain>
    </source>
</reference>
<evidence type="ECO:0000313" key="5">
    <source>
        <dbReference type="EMBL" id="PYE53418.1"/>
    </source>
</evidence>
<gene>
    <name evidence="5" type="ORF">DES52_109195</name>
</gene>
<dbReference type="Proteomes" id="UP000248326">
    <property type="component" value="Unassembled WGS sequence"/>
</dbReference>
<dbReference type="InterPro" id="IPR011250">
    <property type="entry name" value="OMP/PagP_B-barrel"/>
</dbReference>
<feature type="signal peptide" evidence="3">
    <location>
        <begin position="1"/>
        <end position="19"/>
    </location>
</feature>
<dbReference type="Gene3D" id="1.20.5.340">
    <property type="match status" value="1"/>
</dbReference>
<feature type="compositionally biased region" description="Low complexity" evidence="2">
    <location>
        <begin position="180"/>
        <end position="246"/>
    </location>
</feature>
<keyword evidence="1" id="KW-0175">Coiled coil</keyword>
<dbReference type="InterPro" id="IPR008160">
    <property type="entry name" value="Collagen"/>
</dbReference>